<protein>
    <recommendedName>
        <fullName evidence="1">Luciferase-like domain-containing protein</fullName>
    </recommendedName>
</protein>
<name>A0A3D8SMR2_9HELO</name>
<accession>A0A3D8SMR2</accession>
<gene>
    <name evidence="2" type="ORF">BP5796_03266</name>
</gene>
<dbReference type="SUPFAM" id="SSF51679">
    <property type="entry name" value="Bacterial luciferase-like"/>
    <property type="match status" value="1"/>
</dbReference>
<organism evidence="2 3">
    <name type="scientific">Coleophoma crateriformis</name>
    <dbReference type="NCBI Taxonomy" id="565419"/>
    <lineage>
        <taxon>Eukaryota</taxon>
        <taxon>Fungi</taxon>
        <taxon>Dikarya</taxon>
        <taxon>Ascomycota</taxon>
        <taxon>Pezizomycotina</taxon>
        <taxon>Leotiomycetes</taxon>
        <taxon>Helotiales</taxon>
        <taxon>Dermateaceae</taxon>
        <taxon>Coleophoma</taxon>
    </lineage>
</organism>
<dbReference type="OrthoDB" id="5561043at2759"/>
<reference evidence="2 3" key="1">
    <citation type="journal article" date="2018" name="IMA Fungus">
        <title>IMA Genome-F 9: Draft genome sequence of Annulohypoxylon stygium, Aspergillus mulundensis, Berkeleyomyces basicola (syn. Thielaviopsis basicola), Ceratocystis smalleyi, two Cercospora beticola strains, Coleophoma cylindrospora, Fusarium fracticaudum, Phialophora cf. hyalina, and Morchella septimelata.</title>
        <authorList>
            <person name="Wingfield B.D."/>
            <person name="Bills G.F."/>
            <person name="Dong Y."/>
            <person name="Huang W."/>
            <person name="Nel W.J."/>
            <person name="Swalarsk-Parry B.S."/>
            <person name="Vaghefi N."/>
            <person name="Wilken P.M."/>
            <person name="An Z."/>
            <person name="de Beer Z.W."/>
            <person name="De Vos L."/>
            <person name="Chen L."/>
            <person name="Duong T.A."/>
            <person name="Gao Y."/>
            <person name="Hammerbacher A."/>
            <person name="Kikkert J.R."/>
            <person name="Li Y."/>
            <person name="Li H."/>
            <person name="Li K."/>
            <person name="Li Q."/>
            <person name="Liu X."/>
            <person name="Ma X."/>
            <person name="Naidoo K."/>
            <person name="Pethybridge S.J."/>
            <person name="Sun J."/>
            <person name="Steenkamp E.T."/>
            <person name="van der Nest M.A."/>
            <person name="van Wyk S."/>
            <person name="Wingfield M.J."/>
            <person name="Xiong C."/>
            <person name="Yue Q."/>
            <person name="Zhang X."/>
        </authorList>
    </citation>
    <scope>NUCLEOTIDE SEQUENCE [LARGE SCALE GENOMIC DNA]</scope>
    <source>
        <strain evidence="2 3">BP5796</strain>
    </source>
</reference>
<dbReference type="PANTHER" id="PTHR30011:SF41">
    <property type="entry name" value="XENOBIOTIC COMPOUND MONOOXYGENASE, DSZA FAMILY (AFU_ORTHOLOGUE AFUA_3G15040)"/>
    <property type="match status" value="1"/>
</dbReference>
<dbReference type="GO" id="GO:0016705">
    <property type="term" value="F:oxidoreductase activity, acting on paired donors, with incorporation or reduction of molecular oxygen"/>
    <property type="evidence" value="ECO:0007669"/>
    <property type="project" value="InterPro"/>
</dbReference>
<dbReference type="AlphaFoldDB" id="A0A3D8SMR2"/>
<dbReference type="Proteomes" id="UP000256328">
    <property type="component" value="Unassembled WGS sequence"/>
</dbReference>
<dbReference type="EMBL" id="PDLN01000004">
    <property type="protein sequence ID" value="RDW87572.1"/>
    <property type="molecule type" value="Genomic_DNA"/>
</dbReference>
<keyword evidence="3" id="KW-1185">Reference proteome</keyword>
<proteinExistence type="predicted"/>
<dbReference type="InterPro" id="IPR011251">
    <property type="entry name" value="Luciferase-like_dom"/>
</dbReference>
<dbReference type="Pfam" id="PF00296">
    <property type="entry name" value="Bac_luciferase"/>
    <property type="match status" value="1"/>
</dbReference>
<dbReference type="Gene3D" id="3.20.20.30">
    <property type="entry name" value="Luciferase-like domain"/>
    <property type="match status" value="1"/>
</dbReference>
<dbReference type="InterPro" id="IPR036661">
    <property type="entry name" value="Luciferase-like_sf"/>
</dbReference>
<evidence type="ECO:0000313" key="3">
    <source>
        <dbReference type="Proteomes" id="UP000256328"/>
    </source>
</evidence>
<feature type="domain" description="Luciferase-like" evidence="1">
    <location>
        <begin position="1"/>
        <end position="144"/>
    </location>
</feature>
<dbReference type="InterPro" id="IPR051260">
    <property type="entry name" value="Diverse_substr_monoxygenases"/>
</dbReference>
<sequence length="190" mass="21359">MAAVTKNLLFGVTASTTYDQRYALARRFSTVDHLSGDRVAWNIMTSYLDSAARNFGLDTQVEHDERYRIADENLDVVYNLWEGSWRDDAVVKDKESGQYADPERIRQIHHKGKYITVPGAHICEPSPQRTPYLFQAGTVFGAKHAEAIFVSAQLPELVSSASREHRLFYSDAAGGGYCIQAIKRAARDDQ</sequence>
<dbReference type="PANTHER" id="PTHR30011">
    <property type="entry name" value="ALKANESULFONATE MONOOXYGENASE-RELATED"/>
    <property type="match status" value="1"/>
</dbReference>
<evidence type="ECO:0000259" key="1">
    <source>
        <dbReference type="Pfam" id="PF00296"/>
    </source>
</evidence>
<evidence type="ECO:0000313" key="2">
    <source>
        <dbReference type="EMBL" id="RDW87572.1"/>
    </source>
</evidence>
<comment type="caution">
    <text evidence="2">The sequence shown here is derived from an EMBL/GenBank/DDBJ whole genome shotgun (WGS) entry which is preliminary data.</text>
</comment>